<dbReference type="EMBL" id="CP133720">
    <property type="protein sequence ID" value="WMW79685.1"/>
    <property type="molecule type" value="Genomic_DNA"/>
</dbReference>
<dbReference type="Proteomes" id="UP001181355">
    <property type="component" value="Chromosome"/>
</dbReference>
<reference evidence="2" key="1">
    <citation type="submission" date="2023-09" db="EMBL/GenBank/DDBJ databases">
        <title>Undibacterium sp. 20NA77.5 isolated from freshwater.</title>
        <authorList>
            <person name="Le V."/>
            <person name="Ko S.-R."/>
            <person name="Ahn C.-Y."/>
            <person name="Oh H.-M."/>
        </authorList>
    </citation>
    <scope>NUCLEOTIDE SEQUENCE</scope>
    <source>
        <strain evidence="2">20NA77.5</strain>
    </source>
</reference>
<protein>
    <recommendedName>
        <fullName evidence="4">Lipoprotein</fullName>
    </recommendedName>
</protein>
<evidence type="ECO:0000256" key="1">
    <source>
        <dbReference type="SAM" id="SignalP"/>
    </source>
</evidence>
<organism evidence="2 3">
    <name type="scientific">Undibacterium cyanobacteriorum</name>
    <dbReference type="NCBI Taxonomy" id="3073561"/>
    <lineage>
        <taxon>Bacteria</taxon>
        <taxon>Pseudomonadati</taxon>
        <taxon>Pseudomonadota</taxon>
        <taxon>Betaproteobacteria</taxon>
        <taxon>Burkholderiales</taxon>
        <taxon>Oxalobacteraceae</taxon>
        <taxon>Undibacterium</taxon>
    </lineage>
</organism>
<proteinExistence type="predicted"/>
<sequence length="155" mass="17857">MRYLLPLLIVLSIAGLHACNKPVETTENIPARLSISWSEPVNPANANQLRHDLDPQRRAELTKISPFKLESTLHFSPNKGETIDFIVRFEKEIKFEDKEKIMPQLKTIFQEQTFNANFQAATWKKVIEERTGIFLQNKRQATFLGPPKTIEIPSK</sequence>
<accession>A0ABY9REN3</accession>
<evidence type="ECO:0008006" key="4">
    <source>
        <dbReference type="Google" id="ProtNLM"/>
    </source>
</evidence>
<evidence type="ECO:0000313" key="3">
    <source>
        <dbReference type="Proteomes" id="UP001181355"/>
    </source>
</evidence>
<keyword evidence="1" id="KW-0732">Signal</keyword>
<feature type="signal peptide" evidence="1">
    <location>
        <begin position="1"/>
        <end position="18"/>
    </location>
</feature>
<feature type="chain" id="PRO_5045348123" description="Lipoprotein" evidence="1">
    <location>
        <begin position="19"/>
        <end position="155"/>
    </location>
</feature>
<gene>
    <name evidence="2" type="ORF">RF679_13625</name>
</gene>
<evidence type="ECO:0000313" key="2">
    <source>
        <dbReference type="EMBL" id="WMW79685.1"/>
    </source>
</evidence>
<dbReference type="RefSeq" id="WP_309481180.1">
    <property type="nucleotide sequence ID" value="NZ_CP133720.1"/>
</dbReference>
<keyword evidence="3" id="KW-1185">Reference proteome</keyword>
<name>A0ABY9REN3_9BURK</name>